<sequence length="71" mass="7544">MDDTSATIGGLLARMERVEKELDALKIGQNEILAILNQAQGGWKLVVYVGSSAAAVVGIAAIAFKTFWGHQ</sequence>
<gene>
    <name evidence="4" type="ORF">UFOVP1069_44</name>
    <name evidence="5" type="ORF">UFOVP1301_23</name>
    <name evidence="6" type="ORF">UFOVP1415_18</name>
    <name evidence="2" type="ORF">UFOVP663_8</name>
    <name evidence="3" type="ORF">UFOVP894_56</name>
</gene>
<evidence type="ECO:0000313" key="4">
    <source>
        <dbReference type="EMBL" id="CAB4181521.1"/>
    </source>
</evidence>
<evidence type="ECO:0000313" key="6">
    <source>
        <dbReference type="EMBL" id="CAB4210477.1"/>
    </source>
</evidence>
<feature type="transmembrane region" description="Helical" evidence="1">
    <location>
        <begin position="45"/>
        <end position="68"/>
    </location>
</feature>
<evidence type="ECO:0000313" key="2">
    <source>
        <dbReference type="EMBL" id="CAB4155463.1"/>
    </source>
</evidence>
<dbReference type="EMBL" id="LR797012">
    <property type="protein sequence ID" value="CAB4181521.1"/>
    <property type="molecule type" value="Genomic_DNA"/>
</dbReference>
<protein>
    <submittedName>
        <fullName evidence="6">Uncharacterized protein</fullName>
    </submittedName>
</protein>
<organism evidence="6">
    <name type="scientific">uncultured Caudovirales phage</name>
    <dbReference type="NCBI Taxonomy" id="2100421"/>
    <lineage>
        <taxon>Viruses</taxon>
        <taxon>Duplodnaviria</taxon>
        <taxon>Heunggongvirae</taxon>
        <taxon>Uroviricota</taxon>
        <taxon>Caudoviricetes</taxon>
        <taxon>Peduoviridae</taxon>
        <taxon>Maltschvirus</taxon>
        <taxon>Maltschvirus maltsch</taxon>
    </lineage>
</organism>
<dbReference type="EMBL" id="LR797249">
    <property type="protein sequence ID" value="CAB4195620.1"/>
    <property type="molecule type" value="Genomic_DNA"/>
</dbReference>
<name>A0A6J5SA16_9CAUD</name>
<keyword evidence="1" id="KW-1133">Transmembrane helix</keyword>
<accession>A0A6J5SA16</accession>
<proteinExistence type="predicted"/>
<dbReference type="EMBL" id="LR796633">
    <property type="protein sequence ID" value="CAB4155463.1"/>
    <property type="molecule type" value="Genomic_DNA"/>
</dbReference>
<dbReference type="EMBL" id="LR797372">
    <property type="protein sequence ID" value="CAB4210477.1"/>
    <property type="molecule type" value="Genomic_DNA"/>
</dbReference>
<evidence type="ECO:0000313" key="3">
    <source>
        <dbReference type="EMBL" id="CAB4168755.1"/>
    </source>
</evidence>
<keyword evidence="1" id="KW-0812">Transmembrane</keyword>
<dbReference type="EMBL" id="LR796833">
    <property type="protein sequence ID" value="CAB4168755.1"/>
    <property type="molecule type" value="Genomic_DNA"/>
</dbReference>
<keyword evidence="1" id="KW-0472">Membrane</keyword>
<reference evidence="6" key="1">
    <citation type="submission" date="2020-05" db="EMBL/GenBank/DDBJ databases">
        <authorList>
            <person name="Chiriac C."/>
            <person name="Salcher M."/>
            <person name="Ghai R."/>
            <person name="Kavagutti S V."/>
        </authorList>
    </citation>
    <scope>NUCLEOTIDE SEQUENCE</scope>
</reference>
<evidence type="ECO:0000256" key="1">
    <source>
        <dbReference type="SAM" id="Phobius"/>
    </source>
</evidence>
<evidence type="ECO:0000313" key="5">
    <source>
        <dbReference type="EMBL" id="CAB4195620.1"/>
    </source>
</evidence>